<dbReference type="GO" id="GO:0017004">
    <property type="term" value="P:cytochrome complex assembly"/>
    <property type="evidence" value="ECO:0007669"/>
    <property type="project" value="UniProtKB-KW"/>
</dbReference>
<dbReference type="GO" id="GO:0005886">
    <property type="term" value="C:plasma membrane"/>
    <property type="evidence" value="ECO:0007669"/>
    <property type="project" value="UniProtKB-SubCell"/>
</dbReference>
<dbReference type="InterPro" id="IPR002541">
    <property type="entry name" value="Cyt_c_assembly"/>
</dbReference>
<evidence type="ECO:0000256" key="3">
    <source>
        <dbReference type="ARBA" id="ARBA00022475"/>
    </source>
</evidence>
<dbReference type="PANTHER" id="PTHR43653">
    <property type="entry name" value="CYTOCHROME C ASSEMBLY PROTEIN-RELATED"/>
    <property type="match status" value="1"/>
</dbReference>
<dbReference type="Pfam" id="PF16327">
    <property type="entry name" value="CcmF_C"/>
    <property type="match status" value="1"/>
</dbReference>
<dbReference type="GO" id="GO:0015232">
    <property type="term" value="F:heme transmembrane transporter activity"/>
    <property type="evidence" value="ECO:0007669"/>
    <property type="project" value="InterPro"/>
</dbReference>
<evidence type="ECO:0000256" key="5">
    <source>
        <dbReference type="ARBA" id="ARBA00022692"/>
    </source>
</evidence>
<feature type="transmembrane region" description="Helical" evidence="10">
    <location>
        <begin position="499"/>
        <end position="520"/>
    </location>
</feature>
<dbReference type="InterPro" id="IPR003567">
    <property type="entry name" value="Cyt_c_biogenesis"/>
</dbReference>
<evidence type="ECO:0000259" key="12">
    <source>
        <dbReference type="Pfam" id="PF16327"/>
    </source>
</evidence>
<evidence type="ECO:0000256" key="6">
    <source>
        <dbReference type="ARBA" id="ARBA00022748"/>
    </source>
</evidence>
<feature type="transmembrane region" description="Helical" evidence="10">
    <location>
        <begin position="632"/>
        <end position="652"/>
    </location>
</feature>
<evidence type="ECO:0000259" key="11">
    <source>
        <dbReference type="Pfam" id="PF01578"/>
    </source>
</evidence>
<organism evidence="14">
    <name type="scientific">freshwater metagenome</name>
    <dbReference type="NCBI Taxonomy" id="449393"/>
    <lineage>
        <taxon>unclassified sequences</taxon>
        <taxon>metagenomes</taxon>
        <taxon>ecological metagenomes</taxon>
    </lineage>
</organism>
<evidence type="ECO:0000256" key="7">
    <source>
        <dbReference type="ARBA" id="ARBA00022989"/>
    </source>
</evidence>
<feature type="domain" description="Cytochrome c-type biogenesis protein CcmF C-terminal" evidence="12">
    <location>
        <begin position="322"/>
        <end position="651"/>
    </location>
</feature>
<feature type="transmembrane region" description="Helical" evidence="10">
    <location>
        <begin position="283"/>
        <end position="304"/>
    </location>
</feature>
<protein>
    <submittedName>
        <fullName evidence="14">Unannotated protein</fullName>
    </submittedName>
</protein>
<dbReference type="PANTHER" id="PTHR43653:SF1">
    <property type="entry name" value="CYTOCHROME C-TYPE BIOGENESIS PROTEIN CCMF"/>
    <property type="match status" value="1"/>
</dbReference>
<keyword evidence="8 10" id="KW-0472">Membrane</keyword>
<sequence>MKAQLGQVGIWLALVSALLGMTLLIVDLLRRRRGYAPFTTLNGRLLVPVILVGAVLATIAMQWALITHDFSIAYVAENNASVTPLIYSITGMWSALEGSILLWGLVLSCFLVAVVWRYRRHVDDEVVGWATAVMMFVAAFFFALMAGPANPFITTGSVIPSSGAGPNALLQNNPLVAIHPPLLYAGMVGFTVPFAFAIAMLITGRVREGWHIDTRRWALIAWTSLSVGIVLGAWWSYQVLGWGGFWGWDPVENAALMPWLCGTAFVHSIVVEERRGLLRVWNLSLAVATFSLTVLATFFTRSGVVQSVHAFSASSLGTIIIVFFAFIVLGSLGLIAWRGDQLRSPVGIDAAFSREGAFVLNNLLFVGFAVVVLLGTVFPLLYQAINNNTVTVGAPYFNSIAVPLGIGLLTLMAIAPVLSWRHATLQVVARRLQFPMLLGTGLVAVLVAAGVRGFFPLAGFFLGAVAASSAVRSIVVEFRGERQRGRTGLGAFIGRSGGGMIVHLGVVILAVGIVASTSYVTRGEIILHPNQTVTFAGHQFEYQGLRVIDTSVKQTTQAVIRVDNGGIFTPGISQYAGRASEPVGSPAIDSAFIGDVYLTFDAMGTQGGTSGAQAGNGLTPESVAIGVIVEPLLPWLWIGGLVIGLGGLLAFVPHRRRLDAETSAPEPAEVSAS</sequence>
<accession>A0A6J7QFE3</accession>
<proteinExistence type="inferred from homology"/>
<keyword evidence="7 10" id="KW-1133">Transmembrane helix</keyword>
<dbReference type="GO" id="GO:0020037">
    <property type="term" value="F:heme binding"/>
    <property type="evidence" value="ECO:0007669"/>
    <property type="project" value="InterPro"/>
</dbReference>
<keyword evidence="3" id="KW-1003">Cell membrane</keyword>
<dbReference type="AlphaFoldDB" id="A0A6J7QFE3"/>
<evidence type="ECO:0000256" key="1">
    <source>
        <dbReference type="ARBA" id="ARBA00004429"/>
    </source>
</evidence>
<feature type="transmembrane region" description="Helical" evidence="10">
    <location>
        <begin position="316"/>
        <end position="337"/>
    </location>
</feature>
<keyword evidence="4" id="KW-0997">Cell inner membrane</keyword>
<evidence type="ECO:0000313" key="13">
    <source>
        <dbReference type="EMBL" id="CAB4868251.1"/>
    </source>
</evidence>
<keyword evidence="6" id="KW-0201">Cytochrome c-type biogenesis</keyword>
<feature type="transmembrane region" description="Helical" evidence="10">
    <location>
        <begin position="432"/>
        <end position="451"/>
    </location>
</feature>
<reference evidence="14" key="1">
    <citation type="submission" date="2020-05" db="EMBL/GenBank/DDBJ databases">
        <authorList>
            <person name="Chiriac C."/>
            <person name="Salcher M."/>
            <person name="Ghai R."/>
            <person name="Kavagutti S V."/>
        </authorList>
    </citation>
    <scope>NUCLEOTIDE SEQUENCE</scope>
</reference>
<comment type="subcellular location">
    <subcellularLocation>
        <location evidence="1">Cell inner membrane</location>
        <topology evidence="1">Multi-pass membrane protein</topology>
    </subcellularLocation>
</comment>
<evidence type="ECO:0000313" key="14">
    <source>
        <dbReference type="EMBL" id="CAB5013062.1"/>
    </source>
</evidence>
<feature type="transmembrane region" description="Helical" evidence="10">
    <location>
        <begin position="255"/>
        <end position="271"/>
    </location>
</feature>
<feature type="transmembrane region" description="Helical" evidence="10">
    <location>
        <begin position="358"/>
        <end position="380"/>
    </location>
</feature>
<dbReference type="InterPro" id="IPR032523">
    <property type="entry name" value="CcmF_C"/>
</dbReference>
<feature type="transmembrane region" description="Helical" evidence="10">
    <location>
        <begin position="85"/>
        <end position="114"/>
    </location>
</feature>
<feature type="domain" description="Cytochrome c assembly protein" evidence="11">
    <location>
        <begin position="93"/>
        <end position="302"/>
    </location>
</feature>
<feature type="transmembrane region" description="Helical" evidence="10">
    <location>
        <begin position="126"/>
        <end position="146"/>
    </location>
</feature>
<evidence type="ECO:0000256" key="4">
    <source>
        <dbReference type="ARBA" id="ARBA00022519"/>
    </source>
</evidence>
<keyword evidence="5 10" id="KW-0812">Transmembrane</keyword>
<feature type="transmembrane region" description="Helical" evidence="10">
    <location>
        <begin position="41"/>
        <end position="65"/>
    </location>
</feature>
<feature type="transmembrane region" description="Helical" evidence="10">
    <location>
        <begin position="457"/>
        <end position="478"/>
    </location>
</feature>
<dbReference type="PRINTS" id="PR01410">
    <property type="entry name" value="CCBIOGENESIS"/>
</dbReference>
<dbReference type="InterPro" id="IPR003568">
    <property type="entry name" value="Cyt_c_biogenesis_CcmF"/>
</dbReference>
<name>A0A6J7QFE3_9ZZZZ</name>
<dbReference type="PRINTS" id="PR01411">
    <property type="entry name" value="CCMFBIOGNSIS"/>
</dbReference>
<dbReference type="EMBL" id="CAFBPM010000003">
    <property type="protein sequence ID" value="CAB5013062.1"/>
    <property type="molecule type" value="Genomic_DNA"/>
</dbReference>
<evidence type="ECO:0000256" key="2">
    <source>
        <dbReference type="ARBA" id="ARBA00009186"/>
    </source>
</evidence>
<feature type="transmembrane region" description="Helical" evidence="10">
    <location>
        <begin position="216"/>
        <end position="235"/>
    </location>
</feature>
<feature type="transmembrane region" description="Helical" evidence="10">
    <location>
        <begin position="182"/>
        <end position="204"/>
    </location>
</feature>
<comment type="function">
    <text evidence="9">Required for the biogenesis of c-type cytochromes. Possible subunit of a heme lyase.</text>
</comment>
<comment type="similarity">
    <text evidence="2">Belongs to the CcmF/CycK/Ccl1/NrfE/CcsA family.</text>
</comment>
<evidence type="ECO:0000256" key="8">
    <source>
        <dbReference type="ARBA" id="ARBA00023136"/>
    </source>
</evidence>
<dbReference type="EMBL" id="CAFBLT010000001">
    <property type="protein sequence ID" value="CAB4868251.1"/>
    <property type="molecule type" value="Genomic_DNA"/>
</dbReference>
<feature type="transmembrane region" description="Helical" evidence="10">
    <location>
        <begin position="400"/>
        <end position="420"/>
    </location>
</feature>
<gene>
    <name evidence="13" type="ORF">UFOPK3427_00627</name>
    <name evidence="14" type="ORF">UFOPK4112_00430</name>
</gene>
<dbReference type="Pfam" id="PF01578">
    <property type="entry name" value="Cytochrom_C_asm"/>
    <property type="match status" value="1"/>
</dbReference>
<evidence type="ECO:0000256" key="10">
    <source>
        <dbReference type="SAM" id="Phobius"/>
    </source>
</evidence>
<evidence type="ECO:0000256" key="9">
    <source>
        <dbReference type="ARBA" id="ARBA00037230"/>
    </source>
</evidence>
<feature type="transmembrane region" description="Helical" evidence="10">
    <location>
        <begin position="6"/>
        <end position="29"/>
    </location>
</feature>